<dbReference type="SUPFAM" id="SSF54523">
    <property type="entry name" value="Pili subunits"/>
    <property type="match status" value="1"/>
</dbReference>
<dbReference type="InterPro" id="IPR045584">
    <property type="entry name" value="Pilin-like"/>
</dbReference>
<evidence type="ECO:0000256" key="1">
    <source>
        <dbReference type="ARBA" id="ARBA00004377"/>
    </source>
</evidence>
<dbReference type="EMBL" id="JBHRTF010000004">
    <property type="protein sequence ID" value="MFC3115679.1"/>
    <property type="molecule type" value="Genomic_DNA"/>
</dbReference>
<evidence type="ECO:0000313" key="11">
    <source>
        <dbReference type="EMBL" id="MFC3115679.1"/>
    </source>
</evidence>
<keyword evidence="12" id="KW-1185">Reference proteome</keyword>
<dbReference type="Proteomes" id="UP001595555">
    <property type="component" value="Unassembled WGS sequence"/>
</dbReference>
<dbReference type="PROSITE" id="PS00409">
    <property type="entry name" value="PROKAR_NTER_METHYL"/>
    <property type="match status" value="1"/>
</dbReference>
<evidence type="ECO:0000313" key="12">
    <source>
        <dbReference type="Proteomes" id="UP001595555"/>
    </source>
</evidence>
<evidence type="ECO:0000256" key="6">
    <source>
        <dbReference type="ARBA" id="ARBA00022519"/>
    </source>
</evidence>
<accession>A0ABV7FDI3</accession>
<dbReference type="Pfam" id="PF07963">
    <property type="entry name" value="N_methyl"/>
    <property type="match status" value="1"/>
</dbReference>
<evidence type="ECO:0000256" key="8">
    <source>
        <dbReference type="ARBA" id="ARBA00022989"/>
    </source>
</evidence>
<evidence type="ECO:0000256" key="10">
    <source>
        <dbReference type="SAM" id="Phobius"/>
    </source>
</evidence>
<comment type="similarity">
    <text evidence="2">Belongs to the GSP J family.</text>
</comment>
<dbReference type="InterPro" id="IPR051621">
    <property type="entry name" value="T2SS_protein_J"/>
</dbReference>
<dbReference type="InterPro" id="IPR010055">
    <property type="entry name" value="T2SS_protein-GspJ"/>
</dbReference>
<organism evidence="11 12">
    <name type="scientific">Cellvibrio fontiphilus</name>
    <dbReference type="NCBI Taxonomy" id="1815559"/>
    <lineage>
        <taxon>Bacteria</taxon>
        <taxon>Pseudomonadati</taxon>
        <taxon>Pseudomonadota</taxon>
        <taxon>Gammaproteobacteria</taxon>
        <taxon>Cellvibrionales</taxon>
        <taxon>Cellvibrionaceae</taxon>
        <taxon>Cellvibrio</taxon>
    </lineage>
</organism>
<keyword evidence="6" id="KW-0997">Cell inner membrane</keyword>
<gene>
    <name evidence="11" type="primary">gspJ</name>
    <name evidence="11" type="ORF">ACFODX_08945</name>
</gene>
<keyword evidence="5" id="KW-0488">Methylation</keyword>
<sequence length="233" mass="26117">MILTLSSKPGRLAQQGFTLLEVLIALVISALIAVMAFQSLDAADKGAQRTNEVLEEINRLDRAWQIIAADLRHIQPPLASDRNALFQGESLRSSGENADQPVLYFKRRGWVNFANLPRSDLQLVSYRVAEGKLWRDFMPEYNRELADIDMEEDALHQLLLENVDDLQLRFLHQGIITSRGKSALEGREFADDWLQQWPDSSLQGAVGLPLAVEITIDVKGVGPSARLFALPEQ</sequence>
<protein>
    <recommendedName>
        <fullName evidence="3">Type II secretion system protein J</fullName>
    </recommendedName>
</protein>
<proteinExistence type="inferred from homology"/>
<reference evidence="12" key="1">
    <citation type="journal article" date="2019" name="Int. J. Syst. Evol. Microbiol.">
        <title>The Global Catalogue of Microorganisms (GCM) 10K type strain sequencing project: providing services to taxonomists for standard genome sequencing and annotation.</title>
        <authorList>
            <consortium name="The Broad Institute Genomics Platform"/>
            <consortium name="The Broad Institute Genome Sequencing Center for Infectious Disease"/>
            <person name="Wu L."/>
            <person name="Ma J."/>
        </authorList>
    </citation>
    <scope>NUCLEOTIDE SEQUENCE [LARGE SCALE GENOMIC DNA]</scope>
    <source>
        <strain evidence="12">KCTC 52237</strain>
    </source>
</reference>
<dbReference type="Pfam" id="PF11612">
    <property type="entry name" value="T2SSJ"/>
    <property type="match status" value="1"/>
</dbReference>
<dbReference type="RefSeq" id="WP_378118230.1">
    <property type="nucleotide sequence ID" value="NZ_JBHRTF010000004.1"/>
</dbReference>
<comment type="caution">
    <text evidence="11">The sequence shown here is derived from an EMBL/GenBank/DDBJ whole genome shotgun (WGS) entry which is preliminary data.</text>
</comment>
<comment type="subcellular location">
    <subcellularLocation>
        <location evidence="1">Cell inner membrane</location>
        <topology evidence="1">Single-pass membrane protein</topology>
    </subcellularLocation>
</comment>
<name>A0ABV7FDI3_9GAMM</name>
<evidence type="ECO:0000256" key="3">
    <source>
        <dbReference type="ARBA" id="ARBA00021539"/>
    </source>
</evidence>
<dbReference type="NCBIfam" id="TIGR02532">
    <property type="entry name" value="IV_pilin_GFxxxE"/>
    <property type="match status" value="1"/>
</dbReference>
<dbReference type="PANTHER" id="PTHR39583">
    <property type="entry name" value="TYPE II SECRETION SYSTEM PROTEIN J-RELATED"/>
    <property type="match status" value="1"/>
</dbReference>
<keyword evidence="7 10" id="KW-0812">Transmembrane</keyword>
<evidence type="ECO:0000256" key="2">
    <source>
        <dbReference type="ARBA" id="ARBA00011084"/>
    </source>
</evidence>
<keyword evidence="8 10" id="KW-1133">Transmembrane helix</keyword>
<dbReference type="PANTHER" id="PTHR39583:SF2">
    <property type="entry name" value="TYPE II SECRETION SYSTEM PROTEIN J"/>
    <property type="match status" value="1"/>
</dbReference>
<evidence type="ECO:0000256" key="7">
    <source>
        <dbReference type="ARBA" id="ARBA00022692"/>
    </source>
</evidence>
<feature type="transmembrane region" description="Helical" evidence="10">
    <location>
        <begin position="12"/>
        <end position="37"/>
    </location>
</feature>
<dbReference type="Gene3D" id="3.10.610.10">
    <property type="entry name" value="GSPII I/J protein-like"/>
    <property type="match status" value="1"/>
</dbReference>
<evidence type="ECO:0000256" key="4">
    <source>
        <dbReference type="ARBA" id="ARBA00022475"/>
    </source>
</evidence>
<keyword evidence="9 10" id="KW-0472">Membrane</keyword>
<keyword evidence="4" id="KW-1003">Cell membrane</keyword>
<dbReference type="InterPro" id="IPR012902">
    <property type="entry name" value="N_methyl_site"/>
</dbReference>
<evidence type="ECO:0000256" key="5">
    <source>
        <dbReference type="ARBA" id="ARBA00022481"/>
    </source>
</evidence>
<evidence type="ECO:0000256" key="9">
    <source>
        <dbReference type="ARBA" id="ARBA00023136"/>
    </source>
</evidence>
<dbReference type="NCBIfam" id="TIGR01711">
    <property type="entry name" value="gspJ"/>
    <property type="match status" value="1"/>
</dbReference>
<dbReference type="Gene3D" id="2.10.70.20">
    <property type="entry name" value="gspk-gspi-gspj complex like domains"/>
    <property type="match status" value="1"/>
</dbReference>